<name>A0A4R6TZ08_9BACI</name>
<dbReference type="RefSeq" id="WP_133580637.1">
    <property type="nucleotide sequence ID" value="NZ_SNYJ01000008.1"/>
</dbReference>
<keyword evidence="3" id="KW-1185">Reference proteome</keyword>
<accession>A0A4R6TZ08</accession>
<feature type="compositionally biased region" description="Polar residues" evidence="1">
    <location>
        <begin position="78"/>
        <end position="92"/>
    </location>
</feature>
<feature type="region of interest" description="Disordered" evidence="1">
    <location>
        <begin position="60"/>
        <end position="113"/>
    </location>
</feature>
<reference evidence="2 3" key="1">
    <citation type="submission" date="2019-03" db="EMBL/GenBank/DDBJ databases">
        <title>Genomic Encyclopedia of Type Strains, Phase IV (KMG-IV): sequencing the most valuable type-strain genomes for metagenomic binning, comparative biology and taxonomic classification.</title>
        <authorList>
            <person name="Goeker M."/>
        </authorList>
    </citation>
    <scope>NUCLEOTIDE SEQUENCE [LARGE SCALE GENOMIC DNA]</scope>
    <source>
        <strain evidence="2 3">DSM 28697</strain>
    </source>
</reference>
<proteinExistence type="predicted"/>
<evidence type="ECO:0000313" key="3">
    <source>
        <dbReference type="Proteomes" id="UP000295632"/>
    </source>
</evidence>
<feature type="compositionally biased region" description="Basic and acidic residues" evidence="1">
    <location>
        <begin position="93"/>
        <end position="109"/>
    </location>
</feature>
<feature type="region of interest" description="Disordered" evidence="1">
    <location>
        <begin position="1"/>
        <end position="24"/>
    </location>
</feature>
<sequence>MPEPAPKVKKRKRRSKGPGLTIEQYEELKGQGLTDQDINAKFDRGYTWVAMYKDRWKKEGWVQDKKARQQAKEEKKMSGNSEHLSSKVQEVSESFKEKNVSAPEAKEASDTPLSKTLDVLETANANLKIKLDDKSERIQDLEDKNDRLRKENEGQKKRIEDYENEIRKLENRTGNQQAALDKAIKDLKKTQADLVESDTNLEKVRDQNAALKDKFGEKVMECNRLHKQKEQIEDNLQAAEEALVAVEGESQAYTADAALKGHYDELKEKYEKLKTSNAALAEEYRKARQTCSELSDRVLTLNAKVKDYRRILGHELEVSK</sequence>
<dbReference type="EMBL" id="SNYJ01000008">
    <property type="protein sequence ID" value="TDQ39208.1"/>
    <property type="molecule type" value="Genomic_DNA"/>
</dbReference>
<evidence type="ECO:0000256" key="1">
    <source>
        <dbReference type="SAM" id="MobiDB-lite"/>
    </source>
</evidence>
<evidence type="ECO:0000313" key="2">
    <source>
        <dbReference type="EMBL" id="TDQ39208.1"/>
    </source>
</evidence>
<feature type="region of interest" description="Disordered" evidence="1">
    <location>
        <begin position="133"/>
        <end position="156"/>
    </location>
</feature>
<feature type="compositionally biased region" description="Basic and acidic residues" evidence="1">
    <location>
        <begin position="60"/>
        <end position="77"/>
    </location>
</feature>
<dbReference type="Proteomes" id="UP000295632">
    <property type="component" value="Unassembled WGS sequence"/>
</dbReference>
<dbReference type="AlphaFoldDB" id="A0A4R6TZ08"/>
<feature type="compositionally biased region" description="Basic residues" evidence="1">
    <location>
        <begin position="7"/>
        <end position="16"/>
    </location>
</feature>
<gene>
    <name evidence="2" type="ORF">EV213_108160</name>
</gene>
<organism evidence="2 3">
    <name type="scientific">Aureibacillus halotolerans</name>
    <dbReference type="NCBI Taxonomy" id="1508390"/>
    <lineage>
        <taxon>Bacteria</taxon>
        <taxon>Bacillati</taxon>
        <taxon>Bacillota</taxon>
        <taxon>Bacilli</taxon>
        <taxon>Bacillales</taxon>
        <taxon>Bacillaceae</taxon>
        <taxon>Aureibacillus</taxon>
    </lineage>
</organism>
<comment type="caution">
    <text evidence="2">The sequence shown here is derived from an EMBL/GenBank/DDBJ whole genome shotgun (WGS) entry which is preliminary data.</text>
</comment>
<dbReference type="Gene3D" id="1.20.920.20">
    <property type="match status" value="1"/>
</dbReference>
<protein>
    <submittedName>
        <fullName evidence="2">Uncharacterized protein</fullName>
    </submittedName>
</protein>